<accession>A0A2Z7AI28</accession>
<protein>
    <submittedName>
        <fullName evidence="2">Uncharacterized protein</fullName>
    </submittedName>
</protein>
<reference evidence="2 3" key="1">
    <citation type="journal article" date="2015" name="Proc. Natl. Acad. Sci. U.S.A.">
        <title>The resurrection genome of Boea hygrometrica: A blueprint for survival of dehydration.</title>
        <authorList>
            <person name="Xiao L."/>
            <person name="Yang G."/>
            <person name="Zhang L."/>
            <person name="Yang X."/>
            <person name="Zhao S."/>
            <person name="Ji Z."/>
            <person name="Zhou Q."/>
            <person name="Hu M."/>
            <person name="Wang Y."/>
            <person name="Chen M."/>
            <person name="Xu Y."/>
            <person name="Jin H."/>
            <person name="Xiao X."/>
            <person name="Hu G."/>
            <person name="Bao F."/>
            <person name="Hu Y."/>
            <person name="Wan P."/>
            <person name="Li L."/>
            <person name="Deng X."/>
            <person name="Kuang T."/>
            <person name="Xiang C."/>
            <person name="Zhu J.K."/>
            <person name="Oliver M.J."/>
            <person name="He Y."/>
        </authorList>
    </citation>
    <scope>NUCLEOTIDE SEQUENCE [LARGE SCALE GENOMIC DNA]</scope>
    <source>
        <strain evidence="3">cv. XS01</strain>
    </source>
</reference>
<dbReference type="AlphaFoldDB" id="A0A2Z7AI28"/>
<name>A0A2Z7AI28_9LAMI</name>
<keyword evidence="3" id="KW-1185">Reference proteome</keyword>
<dbReference type="Proteomes" id="UP000250235">
    <property type="component" value="Unassembled WGS sequence"/>
</dbReference>
<evidence type="ECO:0000313" key="3">
    <source>
        <dbReference type="Proteomes" id="UP000250235"/>
    </source>
</evidence>
<feature type="compositionally biased region" description="Basic and acidic residues" evidence="1">
    <location>
        <begin position="15"/>
        <end position="30"/>
    </location>
</feature>
<proteinExistence type="predicted"/>
<feature type="compositionally biased region" description="Low complexity" evidence="1">
    <location>
        <begin position="56"/>
        <end position="78"/>
    </location>
</feature>
<sequence length="114" mass="13010">MADVTSYMAAVNRAYRSERGRKDIRDDFQRKCQMQQPVRAQTSQPPTKRPFQGPSRGPTQQGQQPYRPQGQQRPQQQGASAPRLGGFLIYKECRFPPFLGFLSLAFAVNRLHAE</sequence>
<feature type="compositionally biased region" description="Polar residues" evidence="1">
    <location>
        <begin position="32"/>
        <end position="46"/>
    </location>
</feature>
<dbReference type="EMBL" id="KV017217">
    <property type="protein sequence ID" value="KZV18756.1"/>
    <property type="molecule type" value="Genomic_DNA"/>
</dbReference>
<evidence type="ECO:0000313" key="2">
    <source>
        <dbReference type="EMBL" id="KZV18756.1"/>
    </source>
</evidence>
<gene>
    <name evidence="2" type="ORF">F511_13029</name>
</gene>
<evidence type="ECO:0000256" key="1">
    <source>
        <dbReference type="SAM" id="MobiDB-lite"/>
    </source>
</evidence>
<feature type="region of interest" description="Disordered" evidence="1">
    <location>
        <begin position="11"/>
        <end position="80"/>
    </location>
</feature>
<organism evidence="2 3">
    <name type="scientific">Dorcoceras hygrometricum</name>
    <dbReference type="NCBI Taxonomy" id="472368"/>
    <lineage>
        <taxon>Eukaryota</taxon>
        <taxon>Viridiplantae</taxon>
        <taxon>Streptophyta</taxon>
        <taxon>Embryophyta</taxon>
        <taxon>Tracheophyta</taxon>
        <taxon>Spermatophyta</taxon>
        <taxon>Magnoliopsida</taxon>
        <taxon>eudicotyledons</taxon>
        <taxon>Gunneridae</taxon>
        <taxon>Pentapetalae</taxon>
        <taxon>asterids</taxon>
        <taxon>lamiids</taxon>
        <taxon>Lamiales</taxon>
        <taxon>Gesneriaceae</taxon>
        <taxon>Didymocarpoideae</taxon>
        <taxon>Trichosporeae</taxon>
        <taxon>Loxocarpinae</taxon>
        <taxon>Dorcoceras</taxon>
    </lineage>
</organism>